<dbReference type="eggNOG" id="COG1961">
    <property type="taxonomic scope" value="Bacteria"/>
</dbReference>
<organism evidence="8 9">
    <name type="scientific">Methylocella silvestris (strain DSM 15510 / CIP 108128 / LMG 27833 / NCIMB 13906 / BL2)</name>
    <dbReference type="NCBI Taxonomy" id="395965"/>
    <lineage>
        <taxon>Bacteria</taxon>
        <taxon>Pseudomonadati</taxon>
        <taxon>Pseudomonadota</taxon>
        <taxon>Alphaproteobacteria</taxon>
        <taxon>Hyphomicrobiales</taxon>
        <taxon>Beijerinckiaceae</taxon>
        <taxon>Methylocella</taxon>
    </lineage>
</organism>
<dbReference type="PROSITE" id="PS00397">
    <property type="entry name" value="RECOMBINASES_1"/>
    <property type="match status" value="1"/>
</dbReference>
<dbReference type="Gene3D" id="3.40.50.1390">
    <property type="entry name" value="Resolvase, N-terminal catalytic domain"/>
    <property type="match status" value="1"/>
</dbReference>
<protein>
    <submittedName>
        <fullName evidence="8">Resolvase domain protein</fullName>
    </submittedName>
</protein>
<dbReference type="CDD" id="cd00338">
    <property type="entry name" value="Ser_Recombinase"/>
    <property type="match status" value="1"/>
</dbReference>
<dbReference type="KEGG" id="msl:Msil_1942"/>
<evidence type="ECO:0000256" key="4">
    <source>
        <dbReference type="PIRSR" id="PIRSR606118-50"/>
    </source>
</evidence>
<dbReference type="Proteomes" id="UP000002257">
    <property type="component" value="Chromosome"/>
</dbReference>
<dbReference type="InterPro" id="IPR006118">
    <property type="entry name" value="Recombinase_CS"/>
</dbReference>
<name>B8ENV0_METSB</name>
<dbReference type="GO" id="GO:0000150">
    <property type="term" value="F:DNA strand exchange activity"/>
    <property type="evidence" value="ECO:0007669"/>
    <property type="project" value="InterPro"/>
</dbReference>
<dbReference type="InterPro" id="IPR036162">
    <property type="entry name" value="Resolvase-like_N_sf"/>
</dbReference>
<feature type="active site" description="O-(5'-phospho-DNA)-serine intermediate" evidence="4 5">
    <location>
        <position position="24"/>
    </location>
</feature>
<feature type="domain" description="Resolvase/invertase-type recombinase catalytic" evidence="6">
    <location>
        <begin position="16"/>
        <end position="164"/>
    </location>
</feature>
<dbReference type="STRING" id="395965.Msil_1942"/>
<dbReference type="PROSITE" id="PS51736">
    <property type="entry name" value="RECOMBINASES_3"/>
    <property type="match status" value="1"/>
</dbReference>
<evidence type="ECO:0000313" key="8">
    <source>
        <dbReference type="EMBL" id="ACK50886.1"/>
    </source>
</evidence>
<dbReference type="InterPro" id="IPR006119">
    <property type="entry name" value="Resolv_N"/>
</dbReference>
<proteinExistence type="predicted"/>
<dbReference type="InterPro" id="IPR050639">
    <property type="entry name" value="SSR_resolvase"/>
</dbReference>
<dbReference type="HOGENOM" id="CLU_010686_18_11_5"/>
<dbReference type="InterPro" id="IPR025827">
    <property type="entry name" value="Zn_ribbon_recom_dom"/>
</dbReference>
<evidence type="ECO:0000313" key="9">
    <source>
        <dbReference type="Proteomes" id="UP000002257"/>
    </source>
</evidence>
<sequence>MTEVATETIDRTEAKRAALYLRVSTGRQAEADLSIPDQRRQAVAFCAARGWQVAAEFVEPGASGTDDRRPELQRLLDLATGGGTPFDVVIVHSFSRFARDHFALEYHVRSLRKAGVRLISITQDLGDDPMSVMVRQVFALFDEYQSKENAKHTLRAMQENARQGFWNGSKAPFGYSVVDAEQRGSKTKKRLAIDPVEAETVRLMFRLFQRGDGTNGPMGVKAVTSWLNEHGYRTRVGARWGIGPLHQILTRPTYKGEHRFNRKVWKTKEAKPESEQIAVPVDPIIDAATFDAVQAMLKSKNPRAMPPRVVTGPILLTGIATCASCGGGMTLRTGKYGRYRYYTCATCAQKGKSACKGRSIPMDKLDKLVTERLAEQLLTPERIGKILAGIMERQASKDEDYSGRLTALRAKLADAQGRLGRLYAAIENGIADPMDATLKERVATVKTERDIAQVAFDRAVAEMRPDVRITEDKIAAFTEVMRANVLKGETPFRRAYIRSVIDQVEVDDTEIRIHGRRAVLERLVMGGGATPAGVPSFVRKWRARRDSNPWPLPSEGSALSS</sequence>
<dbReference type="Pfam" id="PF13408">
    <property type="entry name" value="Zn_ribbon_recom"/>
    <property type="match status" value="1"/>
</dbReference>
<dbReference type="Pfam" id="PF07508">
    <property type="entry name" value="Recombinase"/>
    <property type="match status" value="1"/>
</dbReference>
<evidence type="ECO:0000256" key="3">
    <source>
        <dbReference type="ARBA" id="ARBA00023172"/>
    </source>
</evidence>
<dbReference type="GO" id="GO:0015074">
    <property type="term" value="P:DNA integration"/>
    <property type="evidence" value="ECO:0007669"/>
    <property type="project" value="UniProtKB-KW"/>
</dbReference>
<evidence type="ECO:0000256" key="1">
    <source>
        <dbReference type="ARBA" id="ARBA00022908"/>
    </source>
</evidence>
<dbReference type="InterPro" id="IPR038109">
    <property type="entry name" value="DNA_bind_recomb_sf"/>
</dbReference>
<dbReference type="PANTHER" id="PTHR30461">
    <property type="entry name" value="DNA-INVERTASE FROM LAMBDOID PROPHAGE"/>
    <property type="match status" value="1"/>
</dbReference>
<dbReference type="PANTHER" id="PTHR30461:SF23">
    <property type="entry name" value="DNA RECOMBINASE-RELATED"/>
    <property type="match status" value="1"/>
</dbReference>
<gene>
    <name evidence="8" type="ordered locus">Msil_1942</name>
</gene>
<keyword evidence="3" id="KW-0233">DNA recombination</keyword>
<dbReference type="Pfam" id="PF00239">
    <property type="entry name" value="Resolvase"/>
    <property type="match status" value="1"/>
</dbReference>
<dbReference type="Gene3D" id="3.90.1750.20">
    <property type="entry name" value="Putative Large Serine Recombinase, Chain B, Domain 2"/>
    <property type="match status" value="1"/>
</dbReference>
<accession>B8ENV0</accession>
<keyword evidence="1" id="KW-0229">DNA integration</keyword>
<dbReference type="InterPro" id="IPR011109">
    <property type="entry name" value="DNA_bind_recombinase_dom"/>
</dbReference>
<evidence type="ECO:0000256" key="5">
    <source>
        <dbReference type="PROSITE-ProRule" id="PRU10137"/>
    </source>
</evidence>
<feature type="domain" description="Recombinase" evidence="7">
    <location>
        <begin position="172"/>
        <end position="303"/>
    </location>
</feature>
<dbReference type="PROSITE" id="PS51737">
    <property type="entry name" value="RECOMBINASE_DNA_BIND"/>
    <property type="match status" value="1"/>
</dbReference>
<dbReference type="GO" id="GO:0003677">
    <property type="term" value="F:DNA binding"/>
    <property type="evidence" value="ECO:0007669"/>
    <property type="project" value="UniProtKB-KW"/>
</dbReference>
<keyword evidence="2" id="KW-0238">DNA-binding</keyword>
<keyword evidence="9" id="KW-1185">Reference proteome</keyword>
<dbReference type="SMART" id="SM00857">
    <property type="entry name" value="Resolvase"/>
    <property type="match status" value="1"/>
</dbReference>
<dbReference type="EMBL" id="CP001280">
    <property type="protein sequence ID" value="ACK50886.1"/>
    <property type="molecule type" value="Genomic_DNA"/>
</dbReference>
<dbReference type="AlphaFoldDB" id="B8ENV0"/>
<dbReference type="SUPFAM" id="SSF53041">
    <property type="entry name" value="Resolvase-like"/>
    <property type="match status" value="1"/>
</dbReference>
<reference evidence="8 9" key="1">
    <citation type="journal article" date="2010" name="J. Bacteriol.">
        <title>Complete genome sequence of the aerobic facultative methanotroph Methylocella silvestris BL2.</title>
        <authorList>
            <person name="Chen Y."/>
            <person name="Crombie A."/>
            <person name="Rahman M.T."/>
            <person name="Dedysh S.N."/>
            <person name="Liesack W."/>
            <person name="Stott M.B."/>
            <person name="Alam M."/>
            <person name="Theisen A.R."/>
            <person name="Murrell J.C."/>
            <person name="Dunfield P.F."/>
        </authorList>
    </citation>
    <scope>NUCLEOTIDE SEQUENCE [LARGE SCALE GENOMIC DNA]</scope>
    <source>
        <strain evidence="9">DSM 15510 / CIP 108128 / LMG 27833 / NCIMB 13906 / BL2</strain>
    </source>
</reference>
<evidence type="ECO:0000259" key="6">
    <source>
        <dbReference type="PROSITE" id="PS51736"/>
    </source>
</evidence>
<evidence type="ECO:0000256" key="2">
    <source>
        <dbReference type="ARBA" id="ARBA00023125"/>
    </source>
</evidence>
<evidence type="ECO:0000259" key="7">
    <source>
        <dbReference type="PROSITE" id="PS51737"/>
    </source>
</evidence>